<gene>
    <name evidence="2" type="ORF">FCL54_21610</name>
</gene>
<dbReference type="InterPro" id="IPR041069">
    <property type="entry name" value="FeoB_Cyto"/>
</dbReference>
<dbReference type="Gene3D" id="1.10.287.1770">
    <property type="match status" value="1"/>
</dbReference>
<dbReference type="Proteomes" id="UP000308230">
    <property type="component" value="Unassembled WGS sequence"/>
</dbReference>
<dbReference type="PRINTS" id="PR00326">
    <property type="entry name" value="GTP1OBG"/>
</dbReference>
<dbReference type="PANTHER" id="PTHR43185:SF1">
    <property type="entry name" value="FE(2+) TRANSPORTER FEOB"/>
    <property type="match status" value="1"/>
</dbReference>
<dbReference type="Gene3D" id="3.40.50.300">
    <property type="entry name" value="P-loop containing nucleotide triphosphate hydrolases"/>
    <property type="match status" value="1"/>
</dbReference>
<reference evidence="2 3" key="1">
    <citation type="submission" date="2019-04" db="EMBL/GenBank/DDBJ databases">
        <title>Bacillus caeni sp. nov., a bacterium isolated from mangrove sediment.</title>
        <authorList>
            <person name="Huang H."/>
            <person name="Mo K."/>
            <person name="Hu Y."/>
        </authorList>
    </citation>
    <scope>NUCLEOTIDE SEQUENCE [LARGE SCALE GENOMIC DNA]</scope>
    <source>
        <strain evidence="2 3">HB172195</strain>
    </source>
</reference>
<dbReference type="EMBL" id="SWLG01000026">
    <property type="protein sequence ID" value="TLS35199.1"/>
    <property type="molecule type" value="Genomic_DNA"/>
</dbReference>
<proteinExistence type="predicted"/>
<dbReference type="GO" id="GO:0005886">
    <property type="term" value="C:plasma membrane"/>
    <property type="evidence" value="ECO:0007669"/>
    <property type="project" value="TreeGrafter"/>
</dbReference>
<feature type="domain" description="FeoB-type G" evidence="1">
    <location>
        <begin position="6"/>
        <end position="168"/>
    </location>
</feature>
<dbReference type="InterPro" id="IPR006073">
    <property type="entry name" value="GTP-bd"/>
</dbReference>
<accession>A0A5R9EXC9</accession>
<dbReference type="RefSeq" id="WP_138129267.1">
    <property type="nucleotide sequence ID" value="NZ_SWLG01000026.1"/>
</dbReference>
<dbReference type="OrthoDB" id="9809127at2"/>
<dbReference type="PANTHER" id="PTHR43185">
    <property type="entry name" value="FERROUS IRON TRANSPORT PROTEIN B"/>
    <property type="match status" value="1"/>
</dbReference>
<sequence length="248" mass="28158">MATKQAYRIALAGNPNTGKSTLFNALTGLKQHTGNWAGKTVSMAEGIVRHKDKEYRLIDLPGTYSLFSNSTDEEVARNYIIFEKPDVTLVILDATSLERNLNLALQVLEMTPNVIVCINLIDEAKKRGIVVNEGLLMRELGVPVIKMSARNKIGFSILLDTIDRMVKGEISVRPVPFIYNEETERKLEQIEPEVRKLVGDEFPARWIALRLLDGDTSLLREIEKRMLQKEDKEWNSIEASQTNRLENF</sequence>
<evidence type="ECO:0000313" key="3">
    <source>
        <dbReference type="Proteomes" id="UP000308230"/>
    </source>
</evidence>
<dbReference type="InterPro" id="IPR030389">
    <property type="entry name" value="G_FEOB_dom"/>
</dbReference>
<dbReference type="InterPro" id="IPR050860">
    <property type="entry name" value="FeoB_GTPase"/>
</dbReference>
<organism evidence="2 3">
    <name type="scientific">Exobacillus caeni</name>
    <dbReference type="NCBI Taxonomy" id="2574798"/>
    <lineage>
        <taxon>Bacteria</taxon>
        <taxon>Bacillati</taxon>
        <taxon>Bacillota</taxon>
        <taxon>Bacilli</taxon>
        <taxon>Bacillales</taxon>
        <taxon>Guptibacillaceae</taxon>
        <taxon>Exobacillus</taxon>
    </lineage>
</organism>
<dbReference type="GO" id="GO:0015093">
    <property type="term" value="F:ferrous iron transmembrane transporter activity"/>
    <property type="evidence" value="ECO:0007669"/>
    <property type="project" value="TreeGrafter"/>
</dbReference>
<dbReference type="GO" id="GO:0005525">
    <property type="term" value="F:GTP binding"/>
    <property type="evidence" value="ECO:0007669"/>
    <property type="project" value="InterPro"/>
</dbReference>
<dbReference type="InterPro" id="IPR027417">
    <property type="entry name" value="P-loop_NTPase"/>
</dbReference>
<dbReference type="PROSITE" id="PS51711">
    <property type="entry name" value="G_FEOB"/>
    <property type="match status" value="1"/>
</dbReference>
<dbReference type="FunFam" id="3.40.50.300:FF:000969">
    <property type="entry name" value="Ferrous iron transporter B"/>
    <property type="match status" value="1"/>
</dbReference>
<dbReference type="AlphaFoldDB" id="A0A5R9EXC9"/>
<comment type="caution">
    <text evidence="2">The sequence shown here is derived from an EMBL/GenBank/DDBJ whole genome shotgun (WGS) entry which is preliminary data.</text>
</comment>
<evidence type="ECO:0000313" key="2">
    <source>
        <dbReference type="EMBL" id="TLS35199.1"/>
    </source>
</evidence>
<evidence type="ECO:0000259" key="1">
    <source>
        <dbReference type="PROSITE" id="PS51711"/>
    </source>
</evidence>
<dbReference type="CDD" id="cd01879">
    <property type="entry name" value="FeoB"/>
    <property type="match status" value="1"/>
</dbReference>
<dbReference type="Pfam" id="PF02421">
    <property type="entry name" value="FeoB_N"/>
    <property type="match status" value="1"/>
</dbReference>
<name>A0A5R9EXC9_9BACL</name>
<dbReference type="Pfam" id="PF17910">
    <property type="entry name" value="FeoB_Cyto"/>
    <property type="match status" value="1"/>
</dbReference>
<keyword evidence="3" id="KW-1185">Reference proteome</keyword>
<dbReference type="SUPFAM" id="SSF52540">
    <property type="entry name" value="P-loop containing nucleoside triphosphate hydrolases"/>
    <property type="match status" value="1"/>
</dbReference>
<protein>
    <submittedName>
        <fullName evidence="2">Iron transporter FeoB</fullName>
    </submittedName>
</protein>